<dbReference type="SUPFAM" id="SSF46565">
    <property type="entry name" value="Chaperone J-domain"/>
    <property type="match status" value="1"/>
</dbReference>
<evidence type="ECO:0000313" key="6">
    <source>
        <dbReference type="Proteomes" id="UP001209083"/>
    </source>
</evidence>
<dbReference type="Pfam" id="PF01556">
    <property type="entry name" value="DnaJ_C"/>
    <property type="match status" value="1"/>
</dbReference>
<dbReference type="PANTHER" id="PTHR43096:SF54">
    <property type="entry name" value="CHAPERONE PROTEIN DNAJ 1"/>
    <property type="match status" value="1"/>
</dbReference>
<evidence type="ECO:0000313" key="5">
    <source>
        <dbReference type="EMBL" id="WGW12162.1"/>
    </source>
</evidence>
<dbReference type="InterPro" id="IPR008971">
    <property type="entry name" value="HSP40/DnaJ_pept-bd"/>
</dbReference>
<keyword evidence="6" id="KW-1185">Reference proteome</keyword>
<protein>
    <submittedName>
        <fullName evidence="5">DnaJ C-terminal domain-containing protein</fullName>
    </submittedName>
</protein>
<dbReference type="InterPro" id="IPR018253">
    <property type="entry name" value="DnaJ_domain_CS"/>
</dbReference>
<dbReference type="Pfam" id="PF00226">
    <property type="entry name" value="DnaJ"/>
    <property type="match status" value="1"/>
</dbReference>
<dbReference type="CDD" id="cd10747">
    <property type="entry name" value="DnaJ_C"/>
    <property type="match status" value="1"/>
</dbReference>
<dbReference type="RefSeq" id="WP_349638961.1">
    <property type="nucleotide sequence ID" value="NZ_CP090958.1"/>
</dbReference>
<dbReference type="InterPro" id="IPR036869">
    <property type="entry name" value="J_dom_sf"/>
</dbReference>
<evidence type="ECO:0000256" key="2">
    <source>
        <dbReference type="ARBA" id="ARBA00023016"/>
    </source>
</evidence>
<dbReference type="SUPFAM" id="SSF49493">
    <property type="entry name" value="HSP40/DnaJ peptide-binding domain"/>
    <property type="match status" value="2"/>
</dbReference>
<evidence type="ECO:0000259" key="4">
    <source>
        <dbReference type="PROSITE" id="PS50076"/>
    </source>
</evidence>
<keyword evidence="3" id="KW-0143">Chaperone</keyword>
<gene>
    <name evidence="5" type="ORF">LWF01_19105</name>
</gene>
<dbReference type="PRINTS" id="PR00625">
    <property type="entry name" value="JDOMAIN"/>
</dbReference>
<evidence type="ECO:0000256" key="1">
    <source>
        <dbReference type="ARBA" id="ARBA00022705"/>
    </source>
</evidence>
<reference evidence="5 6" key="1">
    <citation type="submission" date="2023-05" db="EMBL/GenBank/DDBJ databases">
        <title>Lithophilousrod everest ZFBP1038 complete genpme.</title>
        <authorList>
            <person name="Tian M."/>
        </authorList>
    </citation>
    <scope>NUCLEOTIDE SEQUENCE [LARGE SCALE GENOMIC DNA]</scope>
    <source>
        <strain evidence="5 6">ZFBP1038</strain>
    </source>
</reference>
<keyword evidence="1" id="KW-0235">DNA replication</keyword>
<dbReference type="PROSITE" id="PS50076">
    <property type="entry name" value="DNAJ_2"/>
    <property type="match status" value="1"/>
</dbReference>
<dbReference type="CDD" id="cd06257">
    <property type="entry name" value="DnaJ"/>
    <property type="match status" value="1"/>
</dbReference>
<dbReference type="EMBL" id="CP090958">
    <property type="protein sequence ID" value="WGW12162.1"/>
    <property type="molecule type" value="Genomic_DNA"/>
</dbReference>
<dbReference type="SMART" id="SM00271">
    <property type="entry name" value="DnaJ"/>
    <property type="match status" value="1"/>
</dbReference>
<dbReference type="Gene3D" id="1.10.287.110">
    <property type="entry name" value="DnaJ domain"/>
    <property type="match status" value="1"/>
</dbReference>
<accession>A0ABY8QT99</accession>
<dbReference type="PANTHER" id="PTHR43096">
    <property type="entry name" value="DNAJ HOMOLOG 1, MITOCHONDRIAL-RELATED"/>
    <property type="match status" value="1"/>
</dbReference>
<organism evidence="5 6">
    <name type="scientific">Saxibacter everestensis</name>
    <dbReference type="NCBI Taxonomy" id="2909229"/>
    <lineage>
        <taxon>Bacteria</taxon>
        <taxon>Bacillati</taxon>
        <taxon>Actinomycetota</taxon>
        <taxon>Actinomycetes</taxon>
        <taxon>Micrococcales</taxon>
        <taxon>Brevibacteriaceae</taxon>
        <taxon>Saxibacter</taxon>
    </lineage>
</organism>
<keyword evidence="2" id="KW-0346">Stress response</keyword>
<dbReference type="InterPro" id="IPR002939">
    <property type="entry name" value="DnaJ_C"/>
</dbReference>
<evidence type="ECO:0000256" key="3">
    <source>
        <dbReference type="ARBA" id="ARBA00023186"/>
    </source>
</evidence>
<feature type="domain" description="J" evidence="4">
    <location>
        <begin position="13"/>
        <end position="78"/>
    </location>
</feature>
<name>A0ABY8QT99_9MICO</name>
<dbReference type="Proteomes" id="UP001209083">
    <property type="component" value="Chromosome"/>
</dbReference>
<proteinExistence type="predicted"/>
<dbReference type="InterPro" id="IPR001623">
    <property type="entry name" value="DnaJ_domain"/>
</dbReference>
<sequence length="335" mass="35336">MNTGPQNAWFDKDYYATLGVSKDASADEVKKSYRKLARKYHPDANPGDSTAEAKFKELGEAYAVLSDKEERAQYDSVRAMASGTRFSAGSGGARAGAGGGAGFEDLFGGLFQPETGSRTSNRGDIPPEFADLFDIGGYGSGGRTAGFSTGPRKGGDISARTTLNFTEAIEGATVKLNGASSGPISVRTPIGVKDGQKIRLRGKGQPSPNGGEPGDMLLTVNVEQHPVFKRDGDNLRIEVPVTFDEAALGAEIQVPVLNGLPVRVKVAPGTPSGRVLRVRGRGVKTKSHTGDLLVTVEVVVPKNLSADAQKAVKDFQTATKDEDPRVDLIQRAKSS</sequence>
<dbReference type="PROSITE" id="PS00636">
    <property type="entry name" value="DNAJ_1"/>
    <property type="match status" value="1"/>
</dbReference>
<dbReference type="Gene3D" id="2.60.260.20">
    <property type="entry name" value="Urease metallochaperone UreE, N-terminal domain"/>
    <property type="match status" value="2"/>
</dbReference>